<dbReference type="InterPro" id="IPR036388">
    <property type="entry name" value="WH-like_DNA-bd_sf"/>
</dbReference>
<dbReference type="SUPFAM" id="SSF81296">
    <property type="entry name" value="E set domains"/>
    <property type="match status" value="1"/>
</dbReference>
<dbReference type="InterPro" id="IPR004179">
    <property type="entry name" value="Sec63-dom"/>
</dbReference>
<evidence type="ECO:0000256" key="5">
    <source>
        <dbReference type="ARBA" id="ARBA00022989"/>
    </source>
</evidence>
<dbReference type="FunFam" id="1.10.3380.10:FF:000002">
    <property type="entry name" value="Activating signal cointegrator 1 complex subunit 3"/>
    <property type="match status" value="1"/>
</dbReference>
<feature type="domain" description="SEC63" evidence="8">
    <location>
        <begin position="69"/>
        <end position="432"/>
    </location>
</feature>
<protein>
    <recommendedName>
        <fullName evidence="8">SEC63 domain-containing protein</fullName>
    </recommendedName>
</protein>
<dbReference type="SMART" id="SM00973">
    <property type="entry name" value="Sec63"/>
    <property type="match status" value="1"/>
</dbReference>
<dbReference type="Gene3D" id="2.60.40.150">
    <property type="entry name" value="C2 domain"/>
    <property type="match status" value="1"/>
</dbReference>
<organism evidence="9 10">
    <name type="scientific">Patella caerulea</name>
    <name type="common">Rayed Mediterranean limpet</name>
    <dbReference type="NCBI Taxonomy" id="87958"/>
    <lineage>
        <taxon>Eukaryota</taxon>
        <taxon>Metazoa</taxon>
        <taxon>Spiralia</taxon>
        <taxon>Lophotrochozoa</taxon>
        <taxon>Mollusca</taxon>
        <taxon>Gastropoda</taxon>
        <taxon>Patellogastropoda</taxon>
        <taxon>Patelloidea</taxon>
        <taxon>Patellidae</taxon>
        <taxon>Patella</taxon>
    </lineage>
</organism>
<dbReference type="Pfam" id="PF02889">
    <property type="entry name" value="Sec63"/>
    <property type="match status" value="1"/>
</dbReference>
<reference evidence="9 10" key="1">
    <citation type="submission" date="2024-01" db="EMBL/GenBank/DDBJ databases">
        <title>The genome of the rayed Mediterranean limpet Patella caerulea (Linnaeus, 1758).</title>
        <authorList>
            <person name="Anh-Thu Weber A."/>
            <person name="Halstead-Nussloch G."/>
        </authorList>
    </citation>
    <scope>NUCLEOTIDE SEQUENCE [LARGE SCALE GENOMIC DNA]</scope>
    <source>
        <strain evidence="9">AATW-2023a</strain>
        <tissue evidence="9">Whole specimen</tissue>
    </source>
</reference>
<keyword evidence="3" id="KW-0812">Transmembrane</keyword>
<evidence type="ECO:0000256" key="2">
    <source>
        <dbReference type="ARBA" id="ARBA00004240"/>
    </source>
</evidence>
<dbReference type="AlphaFoldDB" id="A0AAN8J5E5"/>
<comment type="subcellular location">
    <subcellularLocation>
        <location evidence="2">Endoplasmic reticulum</location>
    </subcellularLocation>
    <subcellularLocation>
        <location evidence="1">Membrane</location>
        <topology evidence="1">Multi-pass membrane protein</topology>
    </subcellularLocation>
</comment>
<evidence type="ECO:0000256" key="1">
    <source>
        <dbReference type="ARBA" id="ARBA00004141"/>
    </source>
</evidence>
<evidence type="ECO:0000256" key="7">
    <source>
        <dbReference type="ARBA" id="ARBA00023186"/>
    </source>
</evidence>
<dbReference type="InterPro" id="IPR014756">
    <property type="entry name" value="Ig_E-set"/>
</dbReference>
<dbReference type="InterPro" id="IPR035892">
    <property type="entry name" value="C2_domain_sf"/>
</dbReference>
<dbReference type="GO" id="GO:0043138">
    <property type="term" value="F:3'-5' DNA helicase activity"/>
    <property type="evidence" value="ECO:0007669"/>
    <property type="project" value="TreeGrafter"/>
</dbReference>
<dbReference type="FunFam" id="2.60.40.150:FF:000113">
    <property type="entry name" value="activating signal cointegrator 1 complex subunit 3"/>
    <property type="match status" value="1"/>
</dbReference>
<dbReference type="Gene3D" id="1.10.3380.10">
    <property type="entry name" value="Sec63 N-terminal domain-like domain"/>
    <property type="match status" value="1"/>
</dbReference>
<dbReference type="GO" id="GO:0005783">
    <property type="term" value="C:endoplasmic reticulum"/>
    <property type="evidence" value="ECO:0007669"/>
    <property type="project" value="UniProtKB-SubCell"/>
</dbReference>
<keyword evidence="4" id="KW-0256">Endoplasmic reticulum</keyword>
<proteinExistence type="predicted"/>
<dbReference type="Proteomes" id="UP001347796">
    <property type="component" value="Unassembled WGS sequence"/>
</dbReference>
<keyword evidence="7" id="KW-0143">Chaperone</keyword>
<dbReference type="GO" id="GO:0016020">
    <property type="term" value="C:membrane"/>
    <property type="evidence" value="ECO:0007669"/>
    <property type="project" value="UniProtKB-SubCell"/>
</dbReference>
<dbReference type="EMBL" id="JAZGQO010000014">
    <property type="protein sequence ID" value="KAK6170210.1"/>
    <property type="molecule type" value="Genomic_DNA"/>
</dbReference>
<sequence length="459" mass="52452">MILVRPILTFVLNQFPTKKISDIFSYYDLDSTDFDSINKFLSCLVEKALMELQSSYCIEIGDDNCAIYPLTLGKISSYYYLNHNTVRMFCNELKAESSIPDLIEILSNATEYAQLPVRHNEDQINSDLAQKVPLKVNSHSFDSSHTKTNILLQAHFSQLQLPSTDYYTDTKSVLDQAIRVLQAMLDVSADQGWLITSLRVIQIIQMIVQGRWWHDSSLLQLPHITTYHTYCFRPQSGGAKKKGFPDIKAPVDSLPELMVVCDNKFEALSSMLDGEMTPNHINEVYDTLSKLPQIRVEVAVKGWWAGQSTEIHKPFNIHHKGGRRSDNDWVQVHADQEYVLQINMSRIKKAKRGDSKVCMSRFPKMKDEGWMIVVGDVEMKEVIALKRVGYNRGQTNIKLALTTPEKPGRVIYTLYLMSDSYLGLDQQYDLCLEVIPSDIEAQVNTELKDELEGLNFDDF</sequence>
<keyword evidence="6" id="KW-0472">Membrane</keyword>
<evidence type="ECO:0000313" key="10">
    <source>
        <dbReference type="Proteomes" id="UP001347796"/>
    </source>
</evidence>
<evidence type="ECO:0000256" key="3">
    <source>
        <dbReference type="ARBA" id="ARBA00022692"/>
    </source>
</evidence>
<evidence type="ECO:0000313" key="9">
    <source>
        <dbReference type="EMBL" id="KAK6170210.1"/>
    </source>
</evidence>
<dbReference type="Gene3D" id="1.10.10.10">
    <property type="entry name" value="Winged helix-like DNA-binding domain superfamily/Winged helix DNA-binding domain"/>
    <property type="match status" value="1"/>
</dbReference>
<name>A0AAN8J5E5_PATCE</name>
<gene>
    <name evidence="9" type="ORF">SNE40_018659</name>
</gene>
<keyword evidence="10" id="KW-1185">Reference proteome</keyword>
<dbReference type="GO" id="GO:0005634">
    <property type="term" value="C:nucleus"/>
    <property type="evidence" value="ECO:0007669"/>
    <property type="project" value="TreeGrafter"/>
</dbReference>
<evidence type="ECO:0000259" key="8">
    <source>
        <dbReference type="SMART" id="SM00973"/>
    </source>
</evidence>
<dbReference type="PANTHER" id="PTHR24075:SF6">
    <property type="entry name" value="ACTIVATING SIGNAL COINTEGRATOR 1 COMPLEX SUBUNIT 3"/>
    <property type="match status" value="1"/>
</dbReference>
<accession>A0AAN8J5E5</accession>
<dbReference type="GO" id="GO:0003723">
    <property type="term" value="F:RNA binding"/>
    <property type="evidence" value="ECO:0007669"/>
    <property type="project" value="TreeGrafter"/>
</dbReference>
<dbReference type="SUPFAM" id="SSF158702">
    <property type="entry name" value="Sec63 N-terminal domain-like"/>
    <property type="match status" value="1"/>
</dbReference>
<comment type="caution">
    <text evidence="9">The sequence shown here is derived from an EMBL/GenBank/DDBJ whole genome shotgun (WGS) entry which is preliminary data.</text>
</comment>
<evidence type="ECO:0000256" key="4">
    <source>
        <dbReference type="ARBA" id="ARBA00022824"/>
    </source>
</evidence>
<evidence type="ECO:0000256" key="6">
    <source>
        <dbReference type="ARBA" id="ARBA00023136"/>
    </source>
</evidence>
<dbReference type="PANTHER" id="PTHR24075">
    <property type="entry name" value="SEC63 DOMAIN-CONTAINING"/>
    <property type="match status" value="1"/>
</dbReference>
<keyword evidence="5" id="KW-1133">Transmembrane helix</keyword>